<dbReference type="Proteomes" id="UP001156690">
    <property type="component" value="Unassembled WGS sequence"/>
</dbReference>
<protein>
    <submittedName>
        <fullName evidence="1">Uncharacterized protein</fullName>
    </submittedName>
</protein>
<name>A0AAV5NZK5_9VIBR</name>
<dbReference type="EMBL" id="BSNX01000073">
    <property type="protein sequence ID" value="GLQ75436.1"/>
    <property type="molecule type" value="Genomic_DNA"/>
</dbReference>
<comment type="caution">
    <text evidence="1">The sequence shown here is derived from an EMBL/GenBank/DDBJ whole genome shotgun (WGS) entry which is preliminary data.</text>
</comment>
<dbReference type="AlphaFoldDB" id="A0AAV5NZK5"/>
<proteinExistence type="predicted"/>
<evidence type="ECO:0000313" key="1">
    <source>
        <dbReference type="EMBL" id="GLQ75436.1"/>
    </source>
</evidence>
<evidence type="ECO:0000313" key="2">
    <source>
        <dbReference type="Proteomes" id="UP001156690"/>
    </source>
</evidence>
<gene>
    <name evidence="1" type="ORF">GCM10007932_47980</name>
</gene>
<keyword evidence="2" id="KW-1185">Reference proteome</keyword>
<accession>A0AAV5NZK5</accession>
<sequence>MRNTLNKDIDMEAMLLALKWSISERVITIYPELKRIISEIGGTY</sequence>
<reference evidence="2" key="1">
    <citation type="journal article" date="2019" name="Int. J. Syst. Evol. Microbiol.">
        <title>The Global Catalogue of Microorganisms (GCM) 10K type strain sequencing project: providing services to taxonomists for standard genome sequencing and annotation.</title>
        <authorList>
            <consortium name="The Broad Institute Genomics Platform"/>
            <consortium name="The Broad Institute Genome Sequencing Center for Infectious Disease"/>
            <person name="Wu L."/>
            <person name="Ma J."/>
        </authorList>
    </citation>
    <scope>NUCLEOTIDE SEQUENCE [LARGE SCALE GENOMIC DNA]</scope>
    <source>
        <strain evidence="2">NBRC 15640</strain>
    </source>
</reference>
<organism evidence="1 2">
    <name type="scientific">Vibrio penaeicida</name>
    <dbReference type="NCBI Taxonomy" id="104609"/>
    <lineage>
        <taxon>Bacteria</taxon>
        <taxon>Pseudomonadati</taxon>
        <taxon>Pseudomonadota</taxon>
        <taxon>Gammaproteobacteria</taxon>
        <taxon>Vibrionales</taxon>
        <taxon>Vibrionaceae</taxon>
        <taxon>Vibrio</taxon>
    </lineage>
</organism>